<evidence type="ECO:0000313" key="2">
    <source>
        <dbReference type="EMBL" id="QSZ36292.1"/>
    </source>
</evidence>
<proteinExistence type="predicted"/>
<dbReference type="OrthoDB" id="5360255at2759"/>
<evidence type="ECO:0000256" key="1">
    <source>
        <dbReference type="SAM" id="MobiDB-lite"/>
    </source>
</evidence>
<accession>A0A8A3PLJ8</accession>
<feature type="region of interest" description="Disordered" evidence="1">
    <location>
        <begin position="520"/>
        <end position="580"/>
    </location>
</feature>
<keyword evidence="3" id="KW-1185">Reference proteome</keyword>
<organism evidence="2 3">
    <name type="scientific">Monilinia vaccinii-corymbosi</name>
    <dbReference type="NCBI Taxonomy" id="61207"/>
    <lineage>
        <taxon>Eukaryota</taxon>
        <taxon>Fungi</taxon>
        <taxon>Dikarya</taxon>
        <taxon>Ascomycota</taxon>
        <taxon>Pezizomycotina</taxon>
        <taxon>Leotiomycetes</taxon>
        <taxon>Helotiales</taxon>
        <taxon>Sclerotiniaceae</taxon>
        <taxon>Monilinia</taxon>
    </lineage>
</organism>
<dbReference type="AlphaFoldDB" id="A0A8A3PLJ8"/>
<sequence length="646" mass="70682">MSRFFSHESHLNVQQPQRNSTIVVPLVKFSCSLTHQGSTTGSQWTHYSRNDLELVIQEVQVEGSQCQNESASHLVMKVVAGAEYLEEQNLEEIATISKNFTPLPGIEIPVRVVVKQPLLALRYPKSHNVCRLQFRFRDNSGFNQVVNILAGLGLAATESISSGPPLQFRPSTVNSNSSGLSMASSTPTTSCINSSQNAEFKVPMRPDSASSIIQRSSSSCTFQSDSHPFSRPQSAMSISSFMPQSKPSIEPLKRAQSLYVSQLEREPQEIQPSIYVAPSPNNTRLSHDTHGNRVLLPKPEESQRLFTESPLFEPRAGDHLSSGSTLSSSVNGTIKYKSYEHGTVPDGFGSLENRPLSLPTDYPTFSALAKRPMSLPTEHDIFFGLPIPPKRQLPFSTAKGSLKLAPITPEIANFTVQAVNRLKRPLEDDTLDNRVATEVSTSTKTSNKRLAASRKGIIHLPEAADSPSRMFPSTKRLGGYDGLDISVQTEESSSFAAKSFDIPTAPGLPSKLQLKGVAVRQPNVSTPPSDPKPLKMVDGSTQTQTLSGRDHTAALQPTHSASALQPSSKSSTALEPPPLLQKDMDSFLSEHSSRSKISLPSNYSDVPDDVRHKMLNDFIVANLENEDFLKLAEDMEASLRRIGLTR</sequence>
<dbReference type="EMBL" id="CP063410">
    <property type="protein sequence ID" value="QSZ36292.1"/>
    <property type="molecule type" value="Genomic_DNA"/>
</dbReference>
<protein>
    <submittedName>
        <fullName evidence="2">Uncharacterized protein</fullName>
    </submittedName>
</protein>
<dbReference type="Proteomes" id="UP000672032">
    <property type="component" value="Chromosome 6"/>
</dbReference>
<name>A0A8A3PLJ8_9HELO</name>
<evidence type="ECO:0000313" key="3">
    <source>
        <dbReference type="Proteomes" id="UP000672032"/>
    </source>
</evidence>
<dbReference type="GO" id="GO:0007131">
    <property type="term" value="P:reciprocal meiotic recombination"/>
    <property type="evidence" value="ECO:0007669"/>
    <property type="project" value="InterPro"/>
</dbReference>
<reference evidence="2" key="1">
    <citation type="submission" date="2020-10" db="EMBL/GenBank/DDBJ databases">
        <title>Genome Sequence of Monilinia vaccinii-corymbosi Sheds Light on Mummy Berry Disease Infection of Blueberry and Mating Type.</title>
        <authorList>
            <person name="Yow A.G."/>
            <person name="Zhang Y."/>
            <person name="Bansal K."/>
            <person name="Eacker S.M."/>
            <person name="Sullivan S."/>
            <person name="Liachko I."/>
            <person name="Cubeta M.A."/>
            <person name="Rollins J.A."/>
            <person name="Ashrafi H."/>
        </authorList>
    </citation>
    <scope>NUCLEOTIDE SEQUENCE</scope>
    <source>
        <strain evidence="2">RL-1</strain>
    </source>
</reference>
<feature type="compositionally biased region" description="Low complexity" evidence="1">
    <location>
        <begin position="560"/>
        <end position="573"/>
    </location>
</feature>
<feature type="compositionally biased region" description="Low complexity" evidence="1">
    <location>
        <begin position="175"/>
        <end position="185"/>
    </location>
</feature>
<feature type="region of interest" description="Disordered" evidence="1">
    <location>
        <begin position="167"/>
        <end position="188"/>
    </location>
</feature>
<dbReference type="Pfam" id="PF03525">
    <property type="entry name" value="Meiotic_rec114"/>
    <property type="match status" value="1"/>
</dbReference>
<gene>
    <name evidence="2" type="ORF">DSL72_007418</name>
</gene>
<dbReference type="InterPro" id="IPR004354">
    <property type="entry name" value="Meiotic_Rec114"/>
</dbReference>